<comment type="function">
    <text evidence="1">Transcriptional repressor of xylose-utilizing enzymes.</text>
</comment>
<evidence type="ECO:0000256" key="2">
    <source>
        <dbReference type="ARBA" id="ARBA00006479"/>
    </source>
</evidence>
<protein>
    <recommendedName>
        <fullName evidence="8">ROK family transcriptional regulator</fullName>
    </recommendedName>
</protein>
<evidence type="ECO:0008006" key="8">
    <source>
        <dbReference type="Google" id="ProtNLM"/>
    </source>
</evidence>
<keyword evidence="6" id="KW-1185">Reference proteome</keyword>
<dbReference type="KEGG" id="lmur:CPS94_09380"/>
<proteinExistence type="inferred from homology"/>
<dbReference type="EMBL" id="CP023565">
    <property type="protein sequence ID" value="AWZ39119.1"/>
    <property type="molecule type" value="Genomic_DNA"/>
</dbReference>
<organism evidence="4 7">
    <name type="scientific">Ligilactobacillus murinus</name>
    <dbReference type="NCBI Taxonomy" id="1622"/>
    <lineage>
        <taxon>Bacteria</taxon>
        <taxon>Bacillati</taxon>
        <taxon>Bacillota</taxon>
        <taxon>Bacilli</taxon>
        <taxon>Lactobacillales</taxon>
        <taxon>Lactobacillaceae</taxon>
        <taxon>Ligilactobacillus</taxon>
    </lineage>
</organism>
<dbReference type="GeneID" id="48467359"/>
<dbReference type="SUPFAM" id="SSF53067">
    <property type="entry name" value="Actin-like ATPase domain"/>
    <property type="match status" value="1"/>
</dbReference>
<comment type="similarity">
    <text evidence="2">Belongs to the ROK (NagC/XylR) family.</text>
</comment>
<gene>
    <name evidence="5" type="ORF">CPQ89_03045</name>
    <name evidence="4" type="ORF">CPS94_09380</name>
</gene>
<evidence type="ECO:0000313" key="6">
    <source>
        <dbReference type="Proteomes" id="UP000250143"/>
    </source>
</evidence>
<dbReference type="Gene3D" id="1.10.10.10">
    <property type="entry name" value="Winged helix-like DNA-binding domain superfamily/Winged helix DNA-binding domain"/>
    <property type="match status" value="1"/>
</dbReference>
<dbReference type="InterPro" id="IPR000600">
    <property type="entry name" value="ROK"/>
</dbReference>
<dbReference type="PANTHER" id="PTHR18964:SF149">
    <property type="entry name" value="BIFUNCTIONAL UDP-N-ACETYLGLUCOSAMINE 2-EPIMERASE_N-ACETYLMANNOSAMINE KINASE"/>
    <property type="match status" value="1"/>
</dbReference>
<dbReference type="InterPro" id="IPR036388">
    <property type="entry name" value="WH-like_DNA-bd_sf"/>
</dbReference>
<dbReference type="PANTHER" id="PTHR18964">
    <property type="entry name" value="ROK (REPRESSOR, ORF, KINASE) FAMILY"/>
    <property type="match status" value="1"/>
</dbReference>
<dbReference type="GO" id="GO:0042732">
    <property type="term" value="P:D-xylose metabolic process"/>
    <property type="evidence" value="ECO:0007669"/>
    <property type="project" value="UniProtKB-KW"/>
</dbReference>
<accession>A0AAD0L1C3</accession>
<evidence type="ECO:0000313" key="7">
    <source>
        <dbReference type="Proteomes" id="UP000250153"/>
    </source>
</evidence>
<dbReference type="EMBL" id="CP023566">
    <property type="protein sequence ID" value="AWZ40088.1"/>
    <property type="molecule type" value="Genomic_DNA"/>
</dbReference>
<reference evidence="6 7" key="1">
    <citation type="submission" date="2017-09" db="EMBL/GenBank/DDBJ databases">
        <title>Predominant Lactobacillus spp. isolated from feces of mice subjected to short-term calorie restriction.</title>
        <authorList>
            <person name="Zhang C."/>
            <person name="Zhao L."/>
            <person name="Pan F."/>
        </authorList>
    </citation>
    <scope>NUCLEOTIDE SEQUENCE [LARGE SCALE GENOMIC DNA]</scope>
    <source>
        <strain evidence="5 6">CR141</strain>
        <strain evidence="4 7">CR147</strain>
    </source>
</reference>
<evidence type="ECO:0000256" key="3">
    <source>
        <dbReference type="ARBA" id="ARBA00022629"/>
    </source>
</evidence>
<dbReference type="InterPro" id="IPR043129">
    <property type="entry name" value="ATPase_NBD"/>
</dbReference>
<dbReference type="InterPro" id="IPR036390">
    <property type="entry name" value="WH_DNA-bd_sf"/>
</dbReference>
<evidence type="ECO:0000313" key="5">
    <source>
        <dbReference type="EMBL" id="AWZ40088.1"/>
    </source>
</evidence>
<keyword evidence="3" id="KW-0119">Carbohydrate metabolism</keyword>
<dbReference type="Gene3D" id="3.30.420.40">
    <property type="match status" value="2"/>
</dbReference>
<dbReference type="Pfam" id="PF00480">
    <property type="entry name" value="ROK"/>
    <property type="match status" value="1"/>
</dbReference>
<dbReference type="Proteomes" id="UP000250153">
    <property type="component" value="Chromosome"/>
</dbReference>
<evidence type="ECO:0000313" key="4">
    <source>
        <dbReference type="EMBL" id="AWZ39119.1"/>
    </source>
</evidence>
<evidence type="ECO:0000256" key="1">
    <source>
        <dbReference type="ARBA" id="ARBA00002486"/>
    </source>
</evidence>
<dbReference type="SUPFAM" id="SSF46785">
    <property type="entry name" value="Winged helix' DNA-binding domain"/>
    <property type="match status" value="1"/>
</dbReference>
<dbReference type="Proteomes" id="UP000250143">
    <property type="component" value="Chromosome"/>
</dbReference>
<dbReference type="Pfam" id="PF13412">
    <property type="entry name" value="HTH_24"/>
    <property type="match status" value="1"/>
</dbReference>
<dbReference type="AlphaFoldDB" id="A0AAD0L1C3"/>
<name>A0AAD0L1C3_9LACO</name>
<keyword evidence="3" id="KW-0859">Xylose metabolism</keyword>
<dbReference type="RefSeq" id="WP_112193987.1">
    <property type="nucleotide sequence ID" value="NZ_CP023565.1"/>
</dbReference>
<sequence>MALTKKQRELCAKILDEVYTNGAISRIDIANKTNITPATVSSLTSQMVEEGLLYEAGETFDKKNKAGRKKILLSICHDHSYFIGSEISERYYTFSLTDNLGKIIAQTAYPLVNNEIHLTSEYFISKLQEFLLASPVSIKAIGIALPGHFNYIKADQIVTNNPLWQNFSLATIKGAFDLPVFFSNNVNCMALSEKLYSPDKEDNFLFFNLARGIYCSYVYCGEIFCKQNFLVGEIGHTSVSLQGDLCECGKRGCLQTYASETWLLKKAALLFESSTTTFLRQLATSPKDITLQTLLTAYRLGDSGVILLIDTAINYIALSLLNMTMILDSSKVFIRGKLFSEPMIKKQLLSLLNYESSLSSMTSANQFIVKNFDIYTGSIGATALALNRTLLNKL</sequence>